<evidence type="ECO:0000256" key="6">
    <source>
        <dbReference type="ARBA" id="ARBA00047984"/>
    </source>
</evidence>
<dbReference type="Pfam" id="PF00271">
    <property type="entry name" value="Helicase_C"/>
    <property type="match status" value="1"/>
</dbReference>
<dbReference type="GO" id="GO:0016787">
    <property type="term" value="F:hydrolase activity"/>
    <property type="evidence" value="ECO:0007669"/>
    <property type="project" value="UniProtKB-KW"/>
</dbReference>
<evidence type="ECO:0000256" key="4">
    <source>
        <dbReference type="ARBA" id="ARBA00022806"/>
    </source>
</evidence>
<protein>
    <recommendedName>
        <fullName evidence="1">RNA helicase</fullName>
        <ecNumber evidence="1">3.6.4.13</ecNumber>
    </recommendedName>
</protein>
<keyword evidence="3" id="KW-0378">Hydrolase</keyword>
<dbReference type="InterPro" id="IPR014001">
    <property type="entry name" value="Helicase_ATP-bd"/>
</dbReference>
<dbReference type="EC" id="3.6.4.13" evidence="1"/>
<proteinExistence type="predicted"/>
<dbReference type="SUPFAM" id="SSF52540">
    <property type="entry name" value="P-loop containing nucleoside triphosphate hydrolases"/>
    <property type="match status" value="2"/>
</dbReference>
<comment type="catalytic activity">
    <reaction evidence="6">
        <text>ATP + H2O = ADP + phosphate + H(+)</text>
        <dbReference type="Rhea" id="RHEA:13065"/>
        <dbReference type="ChEBI" id="CHEBI:15377"/>
        <dbReference type="ChEBI" id="CHEBI:15378"/>
        <dbReference type="ChEBI" id="CHEBI:30616"/>
        <dbReference type="ChEBI" id="CHEBI:43474"/>
        <dbReference type="ChEBI" id="CHEBI:456216"/>
        <dbReference type="EC" id="3.6.4.13"/>
    </reaction>
</comment>
<dbReference type="CDD" id="cd00268">
    <property type="entry name" value="DEADc"/>
    <property type="match status" value="1"/>
</dbReference>
<dbReference type="PANTHER" id="PTHR47963">
    <property type="entry name" value="DEAD-BOX ATP-DEPENDENT RNA HELICASE 47, MITOCHONDRIAL"/>
    <property type="match status" value="1"/>
</dbReference>
<name>B9FUW5_ORYSJ</name>
<evidence type="ECO:0000256" key="2">
    <source>
        <dbReference type="ARBA" id="ARBA00022741"/>
    </source>
</evidence>
<evidence type="ECO:0000256" key="1">
    <source>
        <dbReference type="ARBA" id="ARBA00012552"/>
    </source>
</evidence>
<dbReference type="SMART" id="SM00490">
    <property type="entry name" value="HELICc"/>
    <property type="match status" value="1"/>
</dbReference>
<feature type="domain" description="Helicase ATP-binding" evidence="7">
    <location>
        <begin position="72"/>
        <end position="237"/>
    </location>
</feature>
<dbReference type="PANTHER" id="PTHR47963:SF10">
    <property type="entry name" value="ATP-DEPENDENT RNA HELICASE DDX6_DHH1"/>
    <property type="match status" value="1"/>
</dbReference>
<evidence type="ECO:0000259" key="7">
    <source>
        <dbReference type="PROSITE" id="PS51192"/>
    </source>
</evidence>
<feature type="domain" description="Helicase C-terminal" evidence="8">
    <location>
        <begin position="231"/>
        <end position="393"/>
    </location>
</feature>
<dbReference type="InterPro" id="IPR050547">
    <property type="entry name" value="DEAD_box_RNA_helicases"/>
</dbReference>
<dbReference type="GO" id="GO:0005524">
    <property type="term" value="F:ATP binding"/>
    <property type="evidence" value="ECO:0007669"/>
    <property type="project" value="UniProtKB-KW"/>
</dbReference>
<dbReference type="Pfam" id="PF00270">
    <property type="entry name" value="DEAD"/>
    <property type="match status" value="1"/>
</dbReference>
<dbReference type="InterPro" id="IPR044742">
    <property type="entry name" value="DEAD/DEAH_RhlB"/>
</dbReference>
<keyword evidence="4" id="KW-0347">Helicase</keyword>
<evidence type="ECO:0000256" key="3">
    <source>
        <dbReference type="ARBA" id="ARBA00022801"/>
    </source>
</evidence>
<dbReference type="Proteomes" id="UP000007752">
    <property type="component" value="Chromosome 7"/>
</dbReference>
<dbReference type="SMART" id="SM00487">
    <property type="entry name" value="DEXDc"/>
    <property type="match status" value="1"/>
</dbReference>
<reference evidence="9" key="2">
    <citation type="submission" date="2008-12" db="EMBL/GenBank/DDBJ databases">
        <title>Improved gene annotation of the rice (Oryza sativa) genomes.</title>
        <authorList>
            <person name="Wang J."/>
            <person name="Li R."/>
            <person name="Fan W."/>
            <person name="Huang Q."/>
            <person name="Zhang J."/>
            <person name="Zhou Y."/>
            <person name="Hu Y."/>
            <person name="Zi S."/>
            <person name="Li J."/>
            <person name="Ni P."/>
            <person name="Zheng H."/>
            <person name="Zhang Y."/>
            <person name="Zhao M."/>
            <person name="Hao Q."/>
            <person name="McDermott J."/>
            <person name="Samudrala R."/>
            <person name="Kristiansen K."/>
            <person name="Wong G.K.-S."/>
        </authorList>
    </citation>
    <scope>NUCLEOTIDE SEQUENCE</scope>
</reference>
<sequence length="395" mass="43721">MAAFSGCASPLSTTLRSGLAPFTLRHRLRLRRLRASAATLREVCAGRVPEHVLQRAEEVGYVVPTEVQEQSLPVLLSGQDCILHAQTGSGKTLAYLLSVFSAIDFGRSSVQALVVVPTRELGMQVTKVARILAAKACTVMALLDGGMLRRQKSWVKAEPPAIIVATVASLCQMIEKRAFSLQSMRVLVIDEVDFIFGSSKQTDVVHVHVNPVQPMPSHLQHKYAICSKKERLHVLLSLLEKDAPKSGIIFVAEQSEKSKKAGHPPSTTVVVEFLRTTYMGSLEVLLLEEDMNFNARATSFTEVKGKGFLLVSTDIASRGFDLPQTSHIYNFDLPKTAIDYLHRAGRTGREPFSKLACSVTTLITEDEHFVLQRFQNELKFHCEELPVESMFAFNL</sequence>
<dbReference type="InterPro" id="IPR001650">
    <property type="entry name" value="Helicase_C-like"/>
</dbReference>
<dbReference type="PROSITE" id="PS51194">
    <property type="entry name" value="HELICASE_CTER"/>
    <property type="match status" value="1"/>
</dbReference>
<evidence type="ECO:0000313" key="9">
    <source>
        <dbReference type="EMBL" id="EEE67822.1"/>
    </source>
</evidence>
<dbReference type="InterPro" id="IPR011545">
    <property type="entry name" value="DEAD/DEAH_box_helicase_dom"/>
</dbReference>
<dbReference type="InterPro" id="IPR027417">
    <property type="entry name" value="P-loop_NTPase"/>
</dbReference>
<dbReference type="EMBL" id="CM000144">
    <property type="protein sequence ID" value="EEE67822.1"/>
    <property type="molecule type" value="Genomic_DNA"/>
</dbReference>
<keyword evidence="2" id="KW-0547">Nucleotide-binding</keyword>
<dbReference type="Gene3D" id="3.40.50.300">
    <property type="entry name" value="P-loop containing nucleotide triphosphate hydrolases"/>
    <property type="match status" value="2"/>
</dbReference>
<evidence type="ECO:0000256" key="5">
    <source>
        <dbReference type="ARBA" id="ARBA00022840"/>
    </source>
</evidence>
<keyword evidence="5" id="KW-0067">ATP-binding</keyword>
<reference evidence="9" key="1">
    <citation type="journal article" date="2005" name="PLoS Biol.">
        <title>The genomes of Oryza sativa: a history of duplications.</title>
        <authorList>
            <person name="Yu J."/>
            <person name="Wang J."/>
            <person name="Lin W."/>
            <person name="Li S."/>
            <person name="Li H."/>
            <person name="Zhou J."/>
            <person name="Ni P."/>
            <person name="Dong W."/>
            <person name="Hu S."/>
            <person name="Zeng C."/>
            <person name="Zhang J."/>
            <person name="Zhang Y."/>
            <person name="Li R."/>
            <person name="Xu Z."/>
            <person name="Li S."/>
            <person name="Li X."/>
            <person name="Zheng H."/>
            <person name="Cong L."/>
            <person name="Lin L."/>
            <person name="Yin J."/>
            <person name="Geng J."/>
            <person name="Li G."/>
            <person name="Shi J."/>
            <person name="Liu J."/>
            <person name="Lv H."/>
            <person name="Li J."/>
            <person name="Wang J."/>
            <person name="Deng Y."/>
            <person name="Ran L."/>
            <person name="Shi X."/>
            <person name="Wang X."/>
            <person name="Wu Q."/>
            <person name="Li C."/>
            <person name="Ren X."/>
            <person name="Wang J."/>
            <person name="Wang X."/>
            <person name="Li D."/>
            <person name="Liu D."/>
            <person name="Zhang X."/>
            <person name="Ji Z."/>
            <person name="Zhao W."/>
            <person name="Sun Y."/>
            <person name="Zhang Z."/>
            <person name="Bao J."/>
            <person name="Han Y."/>
            <person name="Dong L."/>
            <person name="Ji J."/>
            <person name="Chen P."/>
            <person name="Wu S."/>
            <person name="Liu J."/>
            <person name="Xiao Y."/>
            <person name="Bu D."/>
            <person name="Tan J."/>
            <person name="Yang L."/>
            <person name="Ye C."/>
            <person name="Zhang J."/>
            <person name="Xu J."/>
            <person name="Zhou Y."/>
            <person name="Yu Y."/>
            <person name="Zhang B."/>
            <person name="Zhuang S."/>
            <person name="Wei H."/>
            <person name="Liu B."/>
            <person name="Lei M."/>
            <person name="Yu H."/>
            <person name="Li Y."/>
            <person name="Xu H."/>
            <person name="Wei S."/>
            <person name="He X."/>
            <person name="Fang L."/>
            <person name="Zhang Z."/>
            <person name="Zhang Y."/>
            <person name="Huang X."/>
            <person name="Su Z."/>
            <person name="Tong W."/>
            <person name="Li J."/>
            <person name="Tong Z."/>
            <person name="Li S."/>
            <person name="Ye J."/>
            <person name="Wang L."/>
            <person name="Fang L."/>
            <person name="Lei T."/>
            <person name="Chen C."/>
            <person name="Chen H."/>
            <person name="Xu Z."/>
            <person name="Li H."/>
            <person name="Huang H."/>
            <person name="Zhang F."/>
            <person name="Xu H."/>
            <person name="Li N."/>
            <person name="Zhao C."/>
            <person name="Li S."/>
            <person name="Dong L."/>
            <person name="Huang Y."/>
            <person name="Li L."/>
            <person name="Xi Y."/>
            <person name="Qi Q."/>
            <person name="Li W."/>
            <person name="Zhang B."/>
            <person name="Hu W."/>
            <person name="Zhang Y."/>
            <person name="Tian X."/>
            <person name="Jiao Y."/>
            <person name="Liang X."/>
            <person name="Jin J."/>
            <person name="Gao L."/>
            <person name="Zheng W."/>
            <person name="Hao B."/>
            <person name="Liu S."/>
            <person name="Wang W."/>
            <person name="Yuan L."/>
            <person name="Cao M."/>
            <person name="McDermott J."/>
            <person name="Samudrala R."/>
            <person name="Wang J."/>
            <person name="Wong G.K."/>
            <person name="Yang H."/>
        </authorList>
    </citation>
    <scope>NUCLEOTIDE SEQUENCE [LARGE SCALE GENOMIC DNA]</scope>
</reference>
<accession>B9FUW5</accession>
<organism evidence="9">
    <name type="scientific">Oryza sativa subsp. japonica</name>
    <name type="common">Rice</name>
    <dbReference type="NCBI Taxonomy" id="39947"/>
    <lineage>
        <taxon>Eukaryota</taxon>
        <taxon>Viridiplantae</taxon>
        <taxon>Streptophyta</taxon>
        <taxon>Embryophyta</taxon>
        <taxon>Tracheophyta</taxon>
        <taxon>Spermatophyta</taxon>
        <taxon>Magnoliopsida</taxon>
        <taxon>Liliopsida</taxon>
        <taxon>Poales</taxon>
        <taxon>Poaceae</taxon>
        <taxon>BOP clade</taxon>
        <taxon>Oryzoideae</taxon>
        <taxon>Oryzeae</taxon>
        <taxon>Oryzinae</taxon>
        <taxon>Oryza</taxon>
        <taxon>Oryza sativa</taxon>
    </lineage>
</organism>
<dbReference type="PROSITE" id="PS51192">
    <property type="entry name" value="HELICASE_ATP_BIND_1"/>
    <property type="match status" value="1"/>
</dbReference>
<dbReference type="GO" id="GO:0003724">
    <property type="term" value="F:RNA helicase activity"/>
    <property type="evidence" value="ECO:0007669"/>
    <property type="project" value="UniProtKB-EC"/>
</dbReference>
<dbReference type="CDD" id="cd18787">
    <property type="entry name" value="SF2_C_DEAD"/>
    <property type="match status" value="1"/>
</dbReference>
<gene>
    <name evidence="9" type="ORF">OsJ_25587</name>
</gene>
<dbReference type="GO" id="GO:0003676">
    <property type="term" value="F:nucleic acid binding"/>
    <property type="evidence" value="ECO:0007669"/>
    <property type="project" value="InterPro"/>
</dbReference>
<evidence type="ECO:0000259" key="8">
    <source>
        <dbReference type="PROSITE" id="PS51194"/>
    </source>
</evidence>
<dbReference type="AlphaFoldDB" id="B9FUW5"/>